<evidence type="ECO:0000313" key="1">
    <source>
        <dbReference type="EMBL" id="DAE03923.1"/>
    </source>
</evidence>
<protein>
    <submittedName>
        <fullName evidence="1">Uncharacterized protein</fullName>
    </submittedName>
</protein>
<dbReference type="EMBL" id="BK015378">
    <property type="protein sequence ID" value="DAE03923.1"/>
    <property type="molecule type" value="Genomic_DNA"/>
</dbReference>
<name>A0A8S5PBV6_9VIRU</name>
<accession>A0A8S5PBV6</accession>
<organism evidence="1">
    <name type="scientific">Phage sp. ctPtC7</name>
    <dbReference type="NCBI Taxonomy" id="2825794"/>
    <lineage>
        <taxon>Viruses</taxon>
    </lineage>
</organism>
<reference evidence="1" key="1">
    <citation type="journal article" date="2021" name="Proc. Natl. Acad. Sci. U.S.A.">
        <title>A Catalog of Tens of Thousands of Viruses from Human Metagenomes Reveals Hidden Associations with Chronic Diseases.</title>
        <authorList>
            <person name="Tisza M.J."/>
            <person name="Buck C.B."/>
        </authorList>
    </citation>
    <scope>NUCLEOTIDE SEQUENCE</scope>
    <source>
        <strain evidence="1">CtPtC7</strain>
    </source>
</reference>
<proteinExistence type="predicted"/>
<sequence length="51" mass="5927">MAFLLKKTHHHKKNGNRRKVTKLAILSPNLCNNAQSTLQFTHSFYVLCYIP</sequence>